<organism evidence="3 4">
    <name type="scientific">Brevibacterium ravenspurgense</name>
    <dbReference type="NCBI Taxonomy" id="479117"/>
    <lineage>
        <taxon>Bacteria</taxon>
        <taxon>Bacillati</taxon>
        <taxon>Actinomycetota</taxon>
        <taxon>Actinomycetes</taxon>
        <taxon>Micrococcales</taxon>
        <taxon>Brevibacteriaceae</taxon>
        <taxon>Brevibacterium</taxon>
    </lineage>
</organism>
<reference evidence="3 4" key="1">
    <citation type="submission" date="2016-01" db="EMBL/GenBank/DDBJ databases">
        <title>Use of Whole Genome Sequencing to ascertain that Brevibacterium massiliense (Roux, Raoult 2009) is a later heterotypic synonym of Brevibacterium ravenspurgense (Mages 2008).</title>
        <authorList>
            <person name="Bernier A.-M."/>
            <person name="Burdz T."/>
            <person name="Huynh C."/>
            <person name="Pachecho A.L."/>
            <person name="Wiebe D."/>
            <person name="Bonner C."/>
            <person name="Bernard K."/>
        </authorList>
    </citation>
    <scope>NUCLEOTIDE SEQUENCE [LARGE SCALE GENOMIC DNA]</scope>
    <source>
        <strain evidence="3 4">CCUG56047</strain>
    </source>
</reference>
<dbReference type="InterPro" id="IPR026881">
    <property type="entry name" value="WYL_dom"/>
</dbReference>
<keyword evidence="4" id="KW-1185">Reference proteome</keyword>
<dbReference type="Pfam" id="PF19187">
    <property type="entry name" value="HTH_PafC"/>
    <property type="match status" value="1"/>
</dbReference>
<sequence length="308" mass="33489">MCEATQRLSRLLGLVPFITANPGTQLEDLAAHFNVPVETIEDDLQLLFVSGRPGHMPDDLIDARWGPDGVFIDNAAEVDAPVRLSGAEASSLVVALDYLQAAHPDVAGIENLRAKLQSADRSAEPVVDVPAVPDDLRRALQSSSASGTPIVIDYYVTSRDELTRRVIRPHGLRLAGRWYLDAYCETSGGERTFSVDNIETAALADGAADIAPAPQKTEEPIDYRFGFASAAAWILDEFAFRDVEFDDAAGIAYGTITVLSQAWLDRQLLQWGRWIRSIDPVPDLADTLGILKRVIEQGEAGEYTGGAR</sequence>
<evidence type="ECO:0000313" key="3">
    <source>
        <dbReference type="EMBL" id="KXZ58209.1"/>
    </source>
</evidence>
<dbReference type="InterPro" id="IPR028349">
    <property type="entry name" value="PafC-like"/>
</dbReference>
<dbReference type="PANTHER" id="PTHR34580:SF1">
    <property type="entry name" value="PROTEIN PAFC"/>
    <property type="match status" value="1"/>
</dbReference>
<dbReference type="InterPro" id="IPR051534">
    <property type="entry name" value="CBASS_pafABC_assoc_protein"/>
</dbReference>
<dbReference type="InterPro" id="IPR043839">
    <property type="entry name" value="PafC_HTH"/>
</dbReference>
<dbReference type="PATRIC" id="fig|479117.4.peg.1242"/>
<evidence type="ECO:0008006" key="5">
    <source>
        <dbReference type="Google" id="ProtNLM"/>
    </source>
</evidence>
<comment type="caution">
    <text evidence="3">The sequence shown here is derived from an EMBL/GenBank/DDBJ whole genome shotgun (WGS) entry which is preliminary data.</text>
</comment>
<evidence type="ECO:0000313" key="4">
    <source>
        <dbReference type="Proteomes" id="UP000243589"/>
    </source>
</evidence>
<accession>A0A150H7Y5</accession>
<dbReference type="PANTHER" id="PTHR34580">
    <property type="match status" value="1"/>
</dbReference>
<dbReference type="EMBL" id="LQQC01000010">
    <property type="protein sequence ID" value="KXZ58209.1"/>
    <property type="molecule type" value="Genomic_DNA"/>
</dbReference>
<dbReference type="PIRSF" id="PIRSF016838">
    <property type="entry name" value="PafC"/>
    <property type="match status" value="1"/>
</dbReference>
<evidence type="ECO:0000259" key="2">
    <source>
        <dbReference type="Pfam" id="PF19187"/>
    </source>
</evidence>
<gene>
    <name evidence="3" type="ORF">Bravens_01247</name>
</gene>
<feature type="domain" description="WYL" evidence="1">
    <location>
        <begin position="139"/>
        <end position="201"/>
    </location>
</feature>
<protein>
    <recommendedName>
        <fullName evidence="5">WYL domain-containing protein</fullName>
    </recommendedName>
</protein>
<dbReference type="Proteomes" id="UP000243589">
    <property type="component" value="Unassembled WGS sequence"/>
</dbReference>
<feature type="domain" description="PafC HTH" evidence="2">
    <location>
        <begin position="6"/>
        <end position="117"/>
    </location>
</feature>
<dbReference type="PROSITE" id="PS52050">
    <property type="entry name" value="WYL"/>
    <property type="match status" value="1"/>
</dbReference>
<proteinExistence type="predicted"/>
<evidence type="ECO:0000259" key="1">
    <source>
        <dbReference type="Pfam" id="PF13280"/>
    </source>
</evidence>
<dbReference type="Pfam" id="PF13280">
    <property type="entry name" value="WYL"/>
    <property type="match status" value="1"/>
</dbReference>
<dbReference type="AlphaFoldDB" id="A0A150H7Y5"/>
<dbReference type="RefSeq" id="WP_062021414.1">
    <property type="nucleotide sequence ID" value="NZ_LQQC01000010.1"/>
</dbReference>
<name>A0A150H7Y5_9MICO</name>